<gene>
    <name evidence="8" type="ORF">SI7747_07009714</name>
</gene>
<dbReference type="PANTHER" id="PTHR47968:SF18">
    <property type="entry name" value="KINESIN-LIKE PROTEIN KIN-7F"/>
    <property type="match status" value="1"/>
</dbReference>
<evidence type="ECO:0000313" key="9">
    <source>
        <dbReference type="Proteomes" id="UP001189122"/>
    </source>
</evidence>
<evidence type="ECO:0000256" key="2">
    <source>
        <dbReference type="ARBA" id="ARBA00022701"/>
    </source>
</evidence>
<dbReference type="EMBL" id="CACRZD030000007">
    <property type="protein sequence ID" value="CAA6663329.1"/>
    <property type="molecule type" value="Genomic_DNA"/>
</dbReference>
<dbReference type="EMBL" id="LR743594">
    <property type="protein sequence ID" value="CAA2623798.1"/>
    <property type="molecule type" value="Genomic_DNA"/>
</dbReference>
<dbReference type="FunFam" id="3.40.850.10:FF:000283">
    <property type="entry name" value="Putative inactive kinesin-like protein KIN-7B"/>
    <property type="match status" value="1"/>
</dbReference>
<keyword evidence="3 4" id="KW-0505">Motor protein</keyword>
<dbReference type="SUPFAM" id="SSF52540">
    <property type="entry name" value="P-loop containing nucleoside triphosphate hydrolases"/>
    <property type="match status" value="1"/>
</dbReference>
<dbReference type="Pfam" id="PF11995">
    <property type="entry name" value="DUF3490"/>
    <property type="match status" value="2"/>
</dbReference>
<evidence type="ECO:0000256" key="6">
    <source>
        <dbReference type="SAM" id="MobiDB-lite"/>
    </source>
</evidence>
<organism evidence="8">
    <name type="scientific">Spirodela intermedia</name>
    <name type="common">Intermediate duckweed</name>
    <dbReference type="NCBI Taxonomy" id="51605"/>
    <lineage>
        <taxon>Eukaryota</taxon>
        <taxon>Viridiplantae</taxon>
        <taxon>Streptophyta</taxon>
        <taxon>Embryophyta</taxon>
        <taxon>Tracheophyta</taxon>
        <taxon>Spermatophyta</taxon>
        <taxon>Magnoliopsida</taxon>
        <taxon>Liliopsida</taxon>
        <taxon>Araceae</taxon>
        <taxon>Lemnoideae</taxon>
        <taxon>Spirodela</taxon>
    </lineage>
</organism>
<dbReference type="GO" id="GO:0005874">
    <property type="term" value="C:microtubule"/>
    <property type="evidence" value="ECO:0007669"/>
    <property type="project" value="UniProtKB-KW"/>
</dbReference>
<protein>
    <recommendedName>
        <fullName evidence="7">Kinesin motor domain-containing protein</fullName>
    </recommendedName>
</protein>
<dbReference type="InterPro" id="IPR027417">
    <property type="entry name" value="P-loop_NTPase"/>
</dbReference>
<keyword evidence="5" id="KW-0175">Coiled coil</keyword>
<name>A0A7I8IZV0_SPIIN</name>
<dbReference type="PRINTS" id="PR00380">
    <property type="entry name" value="KINESINHEAVY"/>
</dbReference>
<dbReference type="Pfam" id="PF00225">
    <property type="entry name" value="Kinesin"/>
    <property type="match status" value="1"/>
</dbReference>
<keyword evidence="4" id="KW-0547">Nucleotide-binding</keyword>
<keyword evidence="2" id="KW-0493">Microtubule</keyword>
<feature type="compositionally biased region" description="Basic and acidic residues" evidence="6">
    <location>
        <begin position="538"/>
        <end position="550"/>
    </location>
</feature>
<dbReference type="GO" id="GO:0003777">
    <property type="term" value="F:microtubule motor activity"/>
    <property type="evidence" value="ECO:0007669"/>
    <property type="project" value="InterPro"/>
</dbReference>
<dbReference type="GO" id="GO:0005524">
    <property type="term" value="F:ATP binding"/>
    <property type="evidence" value="ECO:0007669"/>
    <property type="project" value="UniProtKB-UniRule"/>
</dbReference>
<feature type="region of interest" description="Disordered" evidence="6">
    <location>
        <begin position="409"/>
        <end position="434"/>
    </location>
</feature>
<dbReference type="InterPro" id="IPR027640">
    <property type="entry name" value="Kinesin-like_fam"/>
</dbReference>
<evidence type="ECO:0000313" key="8">
    <source>
        <dbReference type="EMBL" id="CAA2623798.1"/>
    </source>
</evidence>
<proteinExistence type="inferred from homology"/>
<keyword evidence="9" id="KW-1185">Reference proteome</keyword>
<dbReference type="Gene3D" id="3.40.850.10">
    <property type="entry name" value="Kinesin motor domain"/>
    <property type="match status" value="1"/>
</dbReference>
<keyword evidence="4" id="KW-0067">ATP-binding</keyword>
<dbReference type="GO" id="GO:0008017">
    <property type="term" value="F:microtubule binding"/>
    <property type="evidence" value="ECO:0007669"/>
    <property type="project" value="InterPro"/>
</dbReference>
<dbReference type="Proteomes" id="UP001189122">
    <property type="component" value="Unassembled WGS sequence"/>
</dbReference>
<feature type="compositionally biased region" description="Low complexity" evidence="6">
    <location>
        <begin position="410"/>
        <end position="420"/>
    </location>
</feature>
<dbReference type="AlphaFoldDB" id="A0A7I8IZV0"/>
<dbReference type="PROSITE" id="PS50067">
    <property type="entry name" value="KINESIN_MOTOR_2"/>
    <property type="match status" value="1"/>
</dbReference>
<comment type="similarity">
    <text evidence="1">Belongs to the TRAFAC class myosin-kinesin ATPase superfamily. Kinesin family. KIN-7 subfamily.</text>
</comment>
<dbReference type="InterPro" id="IPR021881">
    <property type="entry name" value="NACK_C"/>
</dbReference>
<dbReference type="InterPro" id="IPR036961">
    <property type="entry name" value="Kinesin_motor_dom_sf"/>
</dbReference>
<feature type="domain" description="Kinesin motor" evidence="7">
    <location>
        <begin position="1"/>
        <end position="286"/>
    </location>
</feature>
<evidence type="ECO:0000256" key="4">
    <source>
        <dbReference type="PROSITE-ProRule" id="PRU00283"/>
    </source>
</evidence>
<evidence type="ECO:0000256" key="1">
    <source>
        <dbReference type="ARBA" id="ARBA00007310"/>
    </source>
</evidence>
<dbReference type="GO" id="GO:0007018">
    <property type="term" value="P:microtubule-based movement"/>
    <property type="evidence" value="ECO:0007669"/>
    <property type="project" value="InterPro"/>
</dbReference>
<feature type="compositionally biased region" description="Low complexity" evidence="6">
    <location>
        <begin position="551"/>
        <end position="563"/>
    </location>
</feature>
<dbReference type="InterPro" id="IPR001752">
    <property type="entry name" value="Kinesin_motor_dom"/>
</dbReference>
<evidence type="ECO:0000259" key="7">
    <source>
        <dbReference type="PROSITE" id="PS50067"/>
    </source>
</evidence>
<evidence type="ECO:0000256" key="5">
    <source>
        <dbReference type="SAM" id="Coils"/>
    </source>
</evidence>
<dbReference type="CDD" id="cd01374">
    <property type="entry name" value="KISc_CENP_E"/>
    <property type="match status" value="1"/>
</dbReference>
<feature type="coiled-coil region" evidence="5">
    <location>
        <begin position="295"/>
        <end position="366"/>
    </location>
</feature>
<dbReference type="PANTHER" id="PTHR47968">
    <property type="entry name" value="CENTROMERE PROTEIN E"/>
    <property type="match status" value="1"/>
</dbReference>
<sequence length="784" mass="87653">MFPAAYTFDRVFRHDSDTKRVYEEGAKEVALSVTSGINASIFAYGQTSSGKTYTMTGITEYAMSDIYDYIERHKEREFVLKFSAMEIYNEAVRDLLSADSTPLRLLDDPDRGTTVEKLTEEILEDWSHMQELLSMCEAQRQIGETTLNETSSRSHQILRLSVESSAREFAGKTTRAASPPAWYEKAQNFVDLAGSERASQTLSAGARLKEGCHINRSLLTLGTVIRKLSKGRSGHIPFRDSKLTRILQSSLGGNARTAIICTMSPARSHVEQSRNTLLFASCAKEVVTSAQVNVVMSDKALVKHLQKELARLEGELRCSGLPSGSSYSETLLKEKDAQIQKMETEMRELTRQRDLAQSRLDDWLRAVGDREPQQSSSVSSAHKVLEGATQAGSLEMELCRDVRCIETEENSTGTNGESNEVLTEGNHKPPLPTALSNLEDQELTKIEGLEDVNGRKAINSSPWLLQGPLPCPRSLGLTRSRSCRASFMNESTPLWLPEEEQPSGNAPPSSFLRGFSAKSGEFPRTPPPLSCNAGNKTNLEDGNRRPHNSLEPESMNSEPEESITSISSFIAEMKGMAQNRFQSQLNDGQDQKGVDHTGLDTAINPTECPSWPAEFERQRQEIIRLWHACSVSLLHRTYFFLLFKGTLLTPYTWRWSCGALPSCGGFSLKGVLTNQWPKMDLKITPASRCCVQAAEEVIREERESLYRKWGIPLHSKKRRAQLSRLLWSDTSNMDHIKDSASVVATLIGLLEPNQALKEMFQLSFMPQRIPTRSQSWKHSRSSLI</sequence>
<accession>A0A7I8IZV0</accession>
<reference evidence="8 9" key="1">
    <citation type="submission" date="2019-12" db="EMBL/GenBank/DDBJ databases">
        <authorList>
            <person name="Scholz U."/>
            <person name="Mascher M."/>
            <person name="Fiebig A."/>
        </authorList>
    </citation>
    <scope>NUCLEOTIDE SEQUENCE</scope>
</reference>
<evidence type="ECO:0000256" key="3">
    <source>
        <dbReference type="ARBA" id="ARBA00023175"/>
    </source>
</evidence>
<dbReference type="SMART" id="SM00129">
    <property type="entry name" value="KISc"/>
    <property type="match status" value="1"/>
</dbReference>
<feature type="binding site" evidence="4">
    <location>
        <begin position="45"/>
        <end position="52"/>
    </location>
    <ligand>
        <name>ATP</name>
        <dbReference type="ChEBI" id="CHEBI:30616"/>
    </ligand>
</feature>
<feature type="region of interest" description="Disordered" evidence="6">
    <location>
        <begin position="493"/>
        <end position="563"/>
    </location>
</feature>